<keyword evidence="2" id="KW-1185">Reference proteome</keyword>
<organism evidence="1 2">
    <name type="scientific">Halodesulfovibrio marinisediminis DSM 17456</name>
    <dbReference type="NCBI Taxonomy" id="1121457"/>
    <lineage>
        <taxon>Bacteria</taxon>
        <taxon>Pseudomonadati</taxon>
        <taxon>Thermodesulfobacteriota</taxon>
        <taxon>Desulfovibrionia</taxon>
        <taxon>Desulfovibrionales</taxon>
        <taxon>Desulfovibrionaceae</taxon>
        <taxon>Halodesulfovibrio</taxon>
    </lineage>
</organism>
<sequence length="65" mass="7065">MAQSQSVPTAMLPSMDELRDAAATLQQIRKDTSTTESSIALDYIADKLIQLADRIDSGVERRVAA</sequence>
<dbReference type="STRING" id="1121457.SAMN02745161_0397"/>
<name>A0A1N6DQQ1_9BACT</name>
<reference evidence="2" key="1">
    <citation type="submission" date="2016-11" db="EMBL/GenBank/DDBJ databases">
        <authorList>
            <person name="Varghese N."/>
            <person name="Submissions S."/>
        </authorList>
    </citation>
    <scope>NUCLEOTIDE SEQUENCE [LARGE SCALE GENOMIC DNA]</scope>
    <source>
        <strain evidence="2">DSM 17456</strain>
    </source>
</reference>
<proteinExistence type="predicted"/>
<dbReference type="AlphaFoldDB" id="A0A1N6DQQ1"/>
<gene>
    <name evidence="1" type="ORF">SAMN02745161_0397</name>
</gene>
<evidence type="ECO:0000313" key="2">
    <source>
        <dbReference type="Proteomes" id="UP000184694"/>
    </source>
</evidence>
<dbReference type="RefSeq" id="WP_074215283.1">
    <property type="nucleotide sequence ID" value="NZ_FSRG01000003.1"/>
</dbReference>
<protein>
    <submittedName>
        <fullName evidence="1">Uncharacterized protein</fullName>
    </submittedName>
</protein>
<accession>A0A1N6DQQ1</accession>
<dbReference type="OrthoDB" id="5465304at2"/>
<dbReference type="Proteomes" id="UP000184694">
    <property type="component" value="Unassembled WGS sequence"/>
</dbReference>
<evidence type="ECO:0000313" key="1">
    <source>
        <dbReference type="EMBL" id="SIN73076.1"/>
    </source>
</evidence>
<dbReference type="EMBL" id="FSRG01000003">
    <property type="protein sequence ID" value="SIN73076.1"/>
    <property type="molecule type" value="Genomic_DNA"/>
</dbReference>